<dbReference type="RefSeq" id="WP_184337238.1">
    <property type="nucleotide sequence ID" value="NZ_JACHIG010000001.1"/>
</dbReference>
<comment type="caution">
    <text evidence="2">The sequence shown here is derived from an EMBL/GenBank/DDBJ whole genome shotgun (WGS) entry which is preliminary data.</text>
</comment>
<dbReference type="Pfam" id="PF00535">
    <property type="entry name" value="Glycos_transf_2"/>
    <property type="match status" value="1"/>
</dbReference>
<dbReference type="InterPro" id="IPR050256">
    <property type="entry name" value="Glycosyltransferase_2"/>
</dbReference>
<dbReference type="SUPFAM" id="SSF53335">
    <property type="entry name" value="S-adenosyl-L-methionine-dependent methyltransferases"/>
    <property type="match status" value="1"/>
</dbReference>
<sequence length="493" mass="56046">MSDPSTPTTPEIPVLWGMAAIEGMRKRILESAEAHAAERDYHISRNKYFYDLVGKELKTLIGDAGRLLFVRCQTGKLLEFVRADSVHAVEVSPLMAELARQKHPHADIRVMDPEKELPAGPFDTVLIQDTTDMVDIQAMLDHVRAACLPHTRVVIHTYNHLWEPLIGMAEKSRLKTPKVEPNWLSVSDYEGLLRLSGFELLHVSRRVLMPFKVPLLGHLINKFISWMPLIDRLNLCHFIVARPDPQPRPPSEYKISVIIPCKDEKGNIRSAVERMPELGRETEIIFCDDKSTDGTPDEVRRMQAEFPHKNIRLVDGPAISKSRNVWAGFAAATGDILMILDADLTVMPEELPRFVAAIASGKGEFINGSRMVYPMQGQAMKFANMLGNKGFASLFSYLLGSTVRDTLCGTKVLWRKDWEKIRLMIDTWGAEDRWGDYELLFGAAKLNLRIVDLPVHYQERVYGDTKMTRRFKNGLVMLRFCWAAFLKLKLPQI</sequence>
<proteinExistence type="predicted"/>
<reference evidence="2 3" key="1">
    <citation type="submission" date="2020-08" db="EMBL/GenBank/DDBJ databases">
        <title>Genomic Encyclopedia of Type Strains, Phase IV (KMG-IV): sequencing the most valuable type-strain genomes for metagenomic binning, comparative biology and taxonomic classification.</title>
        <authorList>
            <person name="Goeker M."/>
        </authorList>
    </citation>
    <scope>NUCLEOTIDE SEQUENCE [LARGE SCALE GENOMIC DNA]</scope>
    <source>
        <strain evidence="2 3">DSM 12252</strain>
    </source>
</reference>
<accession>A0A7W7Y6H4</accession>
<dbReference type="CDD" id="cd04179">
    <property type="entry name" value="DPM_DPG-synthase_like"/>
    <property type="match status" value="1"/>
</dbReference>
<gene>
    <name evidence="2" type="ORF">HNQ65_000028</name>
</gene>
<dbReference type="SUPFAM" id="SSF53448">
    <property type="entry name" value="Nucleotide-diphospho-sugar transferases"/>
    <property type="match status" value="1"/>
</dbReference>
<dbReference type="InterPro" id="IPR029063">
    <property type="entry name" value="SAM-dependent_MTases_sf"/>
</dbReference>
<organism evidence="2 3">
    <name type="scientific">Prosthecobacter vanneervenii</name>
    <dbReference type="NCBI Taxonomy" id="48466"/>
    <lineage>
        <taxon>Bacteria</taxon>
        <taxon>Pseudomonadati</taxon>
        <taxon>Verrucomicrobiota</taxon>
        <taxon>Verrucomicrobiia</taxon>
        <taxon>Verrucomicrobiales</taxon>
        <taxon>Verrucomicrobiaceae</taxon>
        <taxon>Prosthecobacter</taxon>
    </lineage>
</organism>
<dbReference type="InterPro" id="IPR029044">
    <property type="entry name" value="Nucleotide-diphossugar_trans"/>
</dbReference>
<evidence type="ECO:0000313" key="3">
    <source>
        <dbReference type="Proteomes" id="UP000590740"/>
    </source>
</evidence>
<feature type="domain" description="Glycosyltransferase 2-like" evidence="1">
    <location>
        <begin position="256"/>
        <end position="405"/>
    </location>
</feature>
<evidence type="ECO:0000313" key="2">
    <source>
        <dbReference type="EMBL" id="MBB5030474.1"/>
    </source>
</evidence>
<evidence type="ECO:0000259" key="1">
    <source>
        <dbReference type="Pfam" id="PF00535"/>
    </source>
</evidence>
<keyword evidence="3" id="KW-1185">Reference proteome</keyword>
<protein>
    <recommendedName>
        <fullName evidence="1">Glycosyltransferase 2-like domain-containing protein</fullName>
    </recommendedName>
</protein>
<dbReference type="AlphaFoldDB" id="A0A7W7Y6H4"/>
<name>A0A7W7Y6H4_9BACT</name>
<dbReference type="Gene3D" id="3.40.50.150">
    <property type="entry name" value="Vaccinia Virus protein VP39"/>
    <property type="match status" value="1"/>
</dbReference>
<dbReference type="InterPro" id="IPR001173">
    <property type="entry name" value="Glyco_trans_2-like"/>
</dbReference>
<dbReference type="PANTHER" id="PTHR48090:SF7">
    <property type="entry name" value="RFBJ PROTEIN"/>
    <property type="match status" value="1"/>
</dbReference>
<dbReference type="Proteomes" id="UP000590740">
    <property type="component" value="Unassembled WGS sequence"/>
</dbReference>
<dbReference type="EMBL" id="JACHIG010000001">
    <property type="protein sequence ID" value="MBB5030474.1"/>
    <property type="molecule type" value="Genomic_DNA"/>
</dbReference>
<dbReference type="Gene3D" id="3.90.550.10">
    <property type="entry name" value="Spore Coat Polysaccharide Biosynthesis Protein SpsA, Chain A"/>
    <property type="match status" value="1"/>
</dbReference>
<dbReference type="PANTHER" id="PTHR48090">
    <property type="entry name" value="UNDECAPRENYL-PHOSPHATE 4-DEOXY-4-FORMAMIDO-L-ARABINOSE TRANSFERASE-RELATED"/>
    <property type="match status" value="1"/>
</dbReference>